<dbReference type="Proteomes" id="UP000579250">
    <property type="component" value="Unassembled WGS sequence"/>
</dbReference>
<accession>A0A846Z4W8</accession>
<proteinExistence type="predicted"/>
<dbReference type="Pfam" id="PF09827">
    <property type="entry name" value="CRISPR_Cas2"/>
    <property type="match status" value="1"/>
</dbReference>
<dbReference type="EMBL" id="JAAXPI010000051">
    <property type="protein sequence ID" value="NKZ07291.1"/>
    <property type="molecule type" value="Genomic_DNA"/>
</dbReference>
<reference evidence="3 4" key="1">
    <citation type="submission" date="2020-04" db="EMBL/GenBank/DDBJ databases">
        <title>MicrobeNet Type strains.</title>
        <authorList>
            <person name="Nicholson A.C."/>
        </authorList>
    </citation>
    <scope>NUCLEOTIDE SEQUENCE [LARGE SCALE GENOMIC DNA]</scope>
    <source>
        <strain evidence="3 4">ATCC BAA-277</strain>
    </source>
</reference>
<evidence type="ECO:0000313" key="3">
    <source>
        <dbReference type="EMBL" id="NKZ07291.1"/>
    </source>
</evidence>
<dbReference type="SUPFAM" id="SSF143430">
    <property type="entry name" value="TTP0101/SSO1404-like"/>
    <property type="match status" value="1"/>
</dbReference>
<evidence type="ECO:0000256" key="1">
    <source>
        <dbReference type="ARBA" id="ARBA00022722"/>
    </source>
</evidence>
<dbReference type="RefSeq" id="WP_067641285.1">
    <property type="nucleotide sequence ID" value="NZ_JAAXPI010000051.1"/>
</dbReference>
<dbReference type="InterPro" id="IPR019199">
    <property type="entry name" value="Virulence_VapD/CRISPR_Cas2"/>
</dbReference>
<evidence type="ECO:0000256" key="2">
    <source>
        <dbReference type="ARBA" id="ARBA00022801"/>
    </source>
</evidence>
<dbReference type="GO" id="GO:0016787">
    <property type="term" value="F:hydrolase activity"/>
    <property type="evidence" value="ECO:0007669"/>
    <property type="project" value="UniProtKB-KW"/>
</dbReference>
<comment type="caution">
    <text evidence="3">The sequence shown here is derived from an EMBL/GenBank/DDBJ whole genome shotgun (WGS) entry which is preliminary data.</text>
</comment>
<organism evidence="3 4">
    <name type="scientific">Actinomadura latina</name>
    <dbReference type="NCBI Taxonomy" id="163603"/>
    <lineage>
        <taxon>Bacteria</taxon>
        <taxon>Bacillati</taxon>
        <taxon>Actinomycetota</taxon>
        <taxon>Actinomycetes</taxon>
        <taxon>Streptosporangiales</taxon>
        <taxon>Thermomonosporaceae</taxon>
        <taxon>Actinomadura</taxon>
    </lineage>
</organism>
<evidence type="ECO:0000313" key="4">
    <source>
        <dbReference type="Proteomes" id="UP000579250"/>
    </source>
</evidence>
<keyword evidence="4" id="KW-1185">Reference proteome</keyword>
<name>A0A846Z4W8_9ACTN</name>
<dbReference type="AlphaFoldDB" id="A0A846Z4W8"/>
<keyword evidence="2" id="KW-0378">Hydrolase</keyword>
<keyword evidence="1" id="KW-0540">Nuclease</keyword>
<sequence>MADPTERNSWTVTFDVSSDAGRRAVNRLLAGYGPRVLFTVYEIGADAAELDDIVKRASEHLRPGDHLLALPNCPRCRAAHRGGTAEQVSPLGWVVP</sequence>
<dbReference type="GO" id="GO:0004518">
    <property type="term" value="F:nuclease activity"/>
    <property type="evidence" value="ECO:0007669"/>
    <property type="project" value="UniProtKB-KW"/>
</dbReference>
<dbReference type="Gene3D" id="3.30.70.240">
    <property type="match status" value="1"/>
</dbReference>
<protein>
    <submittedName>
        <fullName evidence="3">Uncharacterized protein</fullName>
    </submittedName>
</protein>
<gene>
    <name evidence="3" type="ORF">HGB48_26675</name>
</gene>